<dbReference type="PANTHER" id="PTHR46211:SF1">
    <property type="entry name" value="GLYCEROPHOSPHODIESTER PHOSPHODIESTERASE, CYTOPLASMIC"/>
    <property type="match status" value="1"/>
</dbReference>
<proteinExistence type="predicted"/>
<accession>A0A4U3MD17</accession>
<dbReference type="InterPro" id="IPR030395">
    <property type="entry name" value="GP_PDE_dom"/>
</dbReference>
<dbReference type="PANTHER" id="PTHR46211">
    <property type="entry name" value="GLYCEROPHOSPHORYL DIESTER PHOSPHODIESTERASE"/>
    <property type="match status" value="1"/>
</dbReference>
<evidence type="ECO:0000313" key="3">
    <source>
        <dbReference type="Proteomes" id="UP000305511"/>
    </source>
</evidence>
<feature type="domain" description="GP-PDE" evidence="1">
    <location>
        <begin position="51"/>
        <end position="295"/>
    </location>
</feature>
<dbReference type="SUPFAM" id="SSF51695">
    <property type="entry name" value="PLC-like phosphodiesterases"/>
    <property type="match status" value="1"/>
</dbReference>
<dbReference type="EMBL" id="SIYF01000156">
    <property type="protein sequence ID" value="TKK87248.1"/>
    <property type="molecule type" value="Genomic_DNA"/>
</dbReference>
<dbReference type="InterPro" id="IPR017946">
    <property type="entry name" value="PLC-like_Pdiesterase_TIM-brl"/>
</dbReference>
<reference evidence="2 3" key="1">
    <citation type="submission" date="2019-02" db="EMBL/GenBank/DDBJ databases">
        <title>Bacteria dissemination in different level of health care in South Africa: the effectiveness of infections prevention and control.</title>
        <authorList>
            <person name="Shobo C."/>
            <person name="Amoako D.G."/>
            <person name="Allam M."/>
            <person name="Ismail A."/>
            <person name="Bester L.A."/>
            <person name="Essack S.Y."/>
        </authorList>
    </citation>
    <scope>NUCLEOTIDE SEQUENCE [LARGE SCALE GENOMIC DNA]</scope>
    <source>
        <strain evidence="2 3">2SIL2</strain>
    </source>
</reference>
<evidence type="ECO:0000313" key="2">
    <source>
        <dbReference type="EMBL" id="TKK87248.1"/>
    </source>
</evidence>
<dbReference type="RefSeq" id="WP_137274016.1">
    <property type="nucleotide sequence ID" value="NZ_SIYF01000156.1"/>
</dbReference>
<dbReference type="AlphaFoldDB" id="A0A4U3MD17"/>
<dbReference type="Gene3D" id="3.20.20.190">
    <property type="entry name" value="Phosphatidylinositol (PI) phosphodiesterase"/>
    <property type="match status" value="1"/>
</dbReference>
<sequence length="405" mass="44958">MADIFQLIENDKPVYMKSHVDGIDGIEEKLVTKDFYQNDTKTQRQKWGEGLNWIAHRGNNTEYPENSIPAFKTVRRHWGIETDIQVTSDGQWVVMHDDTVDRTTNGTGKVSSMTLAQFRNLRIDTGENLSRLSDEEKTPPTFEEYLKICKELNKVPVIEIKSGTYSKPNFDLLKDTLDLYGYGEANCVIGSFDANILNTIRTYYPNIELHYFVDAINESVITQIKKLGVPAAVSCSYSNSSLSTANVKALHMAGFKVGTWTVPENSFEGMKKLGVEYITTNSLSGNQRYAVLSYQNGFQSNQGIPNATYVEELVGGGIHINFNVEKGTNNQNDVIATLPEWAIPMKSQYNPCTIRVSAANGDVKVGSFDIRGRIVATGATAGTLAVGLNWKDRTSWAAGSVVYSI</sequence>
<name>A0A4U3MD17_ENTFL</name>
<dbReference type="GO" id="GO:0008081">
    <property type="term" value="F:phosphoric diester hydrolase activity"/>
    <property type="evidence" value="ECO:0007669"/>
    <property type="project" value="InterPro"/>
</dbReference>
<dbReference type="GO" id="GO:0006629">
    <property type="term" value="P:lipid metabolic process"/>
    <property type="evidence" value="ECO:0007669"/>
    <property type="project" value="InterPro"/>
</dbReference>
<organism evidence="2 3">
    <name type="scientific">Enterococcus faecalis</name>
    <name type="common">Streptococcus faecalis</name>
    <dbReference type="NCBI Taxonomy" id="1351"/>
    <lineage>
        <taxon>Bacteria</taxon>
        <taxon>Bacillati</taxon>
        <taxon>Bacillota</taxon>
        <taxon>Bacilli</taxon>
        <taxon>Lactobacillales</taxon>
        <taxon>Enterococcaceae</taxon>
        <taxon>Enterococcus</taxon>
    </lineage>
</organism>
<protein>
    <submittedName>
        <fullName evidence="2">Glycerophosphodiester phosphodiesterase</fullName>
    </submittedName>
</protein>
<dbReference type="Proteomes" id="UP000305511">
    <property type="component" value="Unassembled WGS sequence"/>
</dbReference>
<dbReference type="Pfam" id="PF03009">
    <property type="entry name" value="GDPD"/>
    <property type="match status" value="1"/>
</dbReference>
<dbReference type="CDD" id="cd08582">
    <property type="entry name" value="GDPD_like_2"/>
    <property type="match status" value="1"/>
</dbReference>
<dbReference type="PROSITE" id="PS51704">
    <property type="entry name" value="GP_PDE"/>
    <property type="match status" value="1"/>
</dbReference>
<gene>
    <name evidence="2" type="ORF">EY666_07105</name>
</gene>
<evidence type="ECO:0000259" key="1">
    <source>
        <dbReference type="PROSITE" id="PS51704"/>
    </source>
</evidence>
<comment type="caution">
    <text evidence="2">The sequence shown here is derived from an EMBL/GenBank/DDBJ whole genome shotgun (WGS) entry which is preliminary data.</text>
</comment>